<evidence type="ECO:0000256" key="2">
    <source>
        <dbReference type="ARBA" id="ARBA00022723"/>
    </source>
</evidence>
<accession>A0A1L9T433</accession>
<dbReference type="Proteomes" id="UP000184356">
    <property type="component" value="Unassembled WGS sequence"/>
</dbReference>
<name>A0A1L9T433_9EURO</name>
<keyword evidence="2" id="KW-0479">Metal-binding</keyword>
<comment type="similarity">
    <text evidence="1">Belongs to the multicopper oxidase family.</text>
</comment>
<dbReference type="CDD" id="cd13854">
    <property type="entry name" value="CuRO_1_MaLCC_like"/>
    <property type="match status" value="1"/>
</dbReference>
<feature type="domain" description="Plastocyanin-like" evidence="9">
    <location>
        <begin position="423"/>
        <end position="540"/>
    </location>
</feature>
<feature type="signal peptide" evidence="7">
    <location>
        <begin position="1"/>
        <end position="24"/>
    </location>
</feature>
<dbReference type="GeneID" id="63759055"/>
<dbReference type="Pfam" id="PF07732">
    <property type="entry name" value="Cu-oxidase_3"/>
    <property type="match status" value="1"/>
</dbReference>
<evidence type="ECO:0000256" key="3">
    <source>
        <dbReference type="ARBA" id="ARBA00022737"/>
    </source>
</evidence>
<dbReference type="STRING" id="1036612.A0A1L9T433"/>
<organism evidence="11 12">
    <name type="scientific">Aspergillus sydowii CBS 593.65</name>
    <dbReference type="NCBI Taxonomy" id="1036612"/>
    <lineage>
        <taxon>Eukaryota</taxon>
        <taxon>Fungi</taxon>
        <taxon>Dikarya</taxon>
        <taxon>Ascomycota</taxon>
        <taxon>Pezizomycotina</taxon>
        <taxon>Eurotiomycetes</taxon>
        <taxon>Eurotiomycetidae</taxon>
        <taxon>Eurotiales</taxon>
        <taxon>Aspergillaceae</taxon>
        <taxon>Aspergillus</taxon>
        <taxon>Aspergillus subgen. Nidulantes</taxon>
    </lineage>
</organism>
<protein>
    <recommendedName>
        <fullName evidence="13">Laccase</fullName>
    </recommendedName>
</protein>
<evidence type="ECO:0000256" key="1">
    <source>
        <dbReference type="ARBA" id="ARBA00010609"/>
    </source>
</evidence>
<dbReference type="InterPro" id="IPR008972">
    <property type="entry name" value="Cupredoxin"/>
</dbReference>
<feature type="domain" description="Plastocyanin-like" evidence="10">
    <location>
        <begin position="65"/>
        <end position="178"/>
    </location>
</feature>
<dbReference type="InterPro" id="IPR011706">
    <property type="entry name" value="Cu-oxidase_C"/>
</dbReference>
<dbReference type="InterPro" id="IPR001117">
    <property type="entry name" value="Cu-oxidase_2nd"/>
</dbReference>
<dbReference type="InterPro" id="IPR045087">
    <property type="entry name" value="Cu-oxidase_fam"/>
</dbReference>
<evidence type="ECO:0000259" key="8">
    <source>
        <dbReference type="Pfam" id="PF00394"/>
    </source>
</evidence>
<dbReference type="FunFam" id="2.60.40.420:FF:000021">
    <property type="entry name" value="Extracellular dihydrogeodin oxidase/laccase"/>
    <property type="match status" value="1"/>
</dbReference>
<dbReference type="SUPFAM" id="SSF49503">
    <property type="entry name" value="Cupredoxins"/>
    <property type="match status" value="3"/>
</dbReference>
<evidence type="ECO:0000256" key="5">
    <source>
        <dbReference type="ARBA" id="ARBA00023008"/>
    </source>
</evidence>
<dbReference type="PANTHER" id="PTHR11709:SF71">
    <property type="entry name" value="OXIDOREDUCTASE TPCJ"/>
    <property type="match status" value="1"/>
</dbReference>
<dbReference type="CDD" id="cd13901">
    <property type="entry name" value="CuRO_3_MaLCC_like"/>
    <property type="match status" value="1"/>
</dbReference>
<dbReference type="VEuPathDB" id="FungiDB:ASPSYDRAFT_161322"/>
<dbReference type="InterPro" id="IPR011707">
    <property type="entry name" value="Cu-oxidase-like_N"/>
</dbReference>
<evidence type="ECO:0000256" key="4">
    <source>
        <dbReference type="ARBA" id="ARBA00023002"/>
    </source>
</evidence>
<dbReference type="Pfam" id="PF00394">
    <property type="entry name" value="Cu-oxidase"/>
    <property type="match status" value="1"/>
</dbReference>
<keyword evidence="4" id="KW-0560">Oxidoreductase</keyword>
<evidence type="ECO:0000313" key="12">
    <source>
        <dbReference type="Proteomes" id="UP000184356"/>
    </source>
</evidence>
<keyword evidence="6" id="KW-0325">Glycoprotein</keyword>
<dbReference type="GO" id="GO:0016491">
    <property type="term" value="F:oxidoreductase activity"/>
    <property type="evidence" value="ECO:0007669"/>
    <property type="project" value="UniProtKB-KW"/>
</dbReference>
<dbReference type="GO" id="GO:0005507">
    <property type="term" value="F:copper ion binding"/>
    <property type="evidence" value="ECO:0007669"/>
    <property type="project" value="InterPro"/>
</dbReference>
<dbReference type="EMBL" id="KV878595">
    <property type="protein sequence ID" value="OJJ54155.1"/>
    <property type="molecule type" value="Genomic_DNA"/>
</dbReference>
<sequence>MARRVAGLFVHCLAVLALTGSSLAQDTCENSPTSRGCWGEYNISTDYHSITPDTGVTREYWLVAENTTLAPDGFERQVLVMNGSLPGPLIEADWGDELVIHVTNGLEHNGTSIHWHGIWQRNTNPSDGVPGVTQCPIAPGQTFTYRFRATQYGTSWYHSHFSLQLADGLYGPVVIHGPATAEYDVDLGPVFLTDWYRKSAFILWEEHTRYGGFPVRENAVAPTGLFNGSNVFGCGEHNCAGDGDGDVKRSVTSVQKGKKYRIRLIDSSVDGWMKFTIDGHKLTVIAADFVPIEPYETDAVILTSGQRYDVVVEADQDVGNYWMRVVYQTACNGLTIDNDDIRGILRYEGADIADPTTSQWKISNSCGDEPYDKLVPYVKKTVGNAAAQKNLNVGWKYDLPELFFHWTLNSKDLTIDWSSPTDYLAYKNESVFPTESNVYEVPNKNQWTYWVIQDVGLVNAYHPFHLHGHDFFILAQGLGLYTPLVKLNRDNPPRRDTATMAGSGYLVIAFETDNPGSWLMHCHIAWHASQSLALQFVERESEIGTLIEPMVDGFERVCDEWDQYHKDSIYPQDDSGI</sequence>
<evidence type="ECO:0000259" key="10">
    <source>
        <dbReference type="Pfam" id="PF07732"/>
    </source>
</evidence>
<feature type="domain" description="Plastocyanin-like" evidence="8">
    <location>
        <begin position="189"/>
        <end position="350"/>
    </location>
</feature>
<evidence type="ECO:0000256" key="7">
    <source>
        <dbReference type="SAM" id="SignalP"/>
    </source>
</evidence>
<evidence type="ECO:0008006" key="13">
    <source>
        <dbReference type="Google" id="ProtNLM"/>
    </source>
</evidence>
<keyword evidence="7" id="KW-0732">Signal</keyword>
<dbReference type="RefSeq" id="XP_040697961.1">
    <property type="nucleotide sequence ID" value="XM_040842982.1"/>
</dbReference>
<gene>
    <name evidence="11" type="ORF">ASPSYDRAFT_161322</name>
</gene>
<dbReference type="PANTHER" id="PTHR11709">
    <property type="entry name" value="MULTI-COPPER OXIDASE"/>
    <property type="match status" value="1"/>
</dbReference>
<keyword evidence="12" id="KW-1185">Reference proteome</keyword>
<dbReference type="AlphaFoldDB" id="A0A1L9T433"/>
<dbReference type="Gene3D" id="2.60.40.420">
    <property type="entry name" value="Cupredoxins - blue copper proteins"/>
    <property type="match status" value="3"/>
</dbReference>
<dbReference type="CDD" id="cd13880">
    <property type="entry name" value="CuRO_2_MaLCC_like"/>
    <property type="match status" value="1"/>
</dbReference>
<proteinExistence type="inferred from homology"/>
<keyword evidence="5" id="KW-0186">Copper</keyword>
<dbReference type="OrthoDB" id="2121828at2759"/>
<reference evidence="12" key="1">
    <citation type="journal article" date="2017" name="Genome Biol.">
        <title>Comparative genomics reveals high biological diversity and specific adaptations in the industrially and medically important fungal genus Aspergillus.</title>
        <authorList>
            <person name="de Vries R.P."/>
            <person name="Riley R."/>
            <person name="Wiebenga A."/>
            <person name="Aguilar-Osorio G."/>
            <person name="Amillis S."/>
            <person name="Uchima C.A."/>
            <person name="Anderluh G."/>
            <person name="Asadollahi M."/>
            <person name="Askin M."/>
            <person name="Barry K."/>
            <person name="Battaglia E."/>
            <person name="Bayram O."/>
            <person name="Benocci T."/>
            <person name="Braus-Stromeyer S.A."/>
            <person name="Caldana C."/>
            <person name="Canovas D."/>
            <person name="Cerqueira G.C."/>
            <person name="Chen F."/>
            <person name="Chen W."/>
            <person name="Choi C."/>
            <person name="Clum A."/>
            <person name="Dos Santos R.A."/>
            <person name="Damasio A.R."/>
            <person name="Diallinas G."/>
            <person name="Emri T."/>
            <person name="Fekete E."/>
            <person name="Flipphi M."/>
            <person name="Freyberg S."/>
            <person name="Gallo A."/>
            <person name="Gournas C."/>
            <person name="Habgood R."/>
            <person name="Hainaut M."/>
            <person name="Harispe M.L."/>
            <person name="Henrissat B."/>
            <person name="Hilden K.S."/>
            <person name="Hope R."/>
            <person name="Hossain A."/>
            <person name="Karabika E."/>
            <person name="Karaffa L."/>
            <person name="Karanyi Z."/>
            <person name="Krasevec N."/>
            <person name="Kuo A."/>
            <person name="Kusch H."/>
            <person name="LaButti K."/>
            <person name="Lagendijk E.L."/>
            <person name="Lapidus A."/>
            <person name="Levasseur A."/>
            <person name="Lindquist E."/>
            <person name="Lipzen A."/>
            <person name="Logrieco A.F."/>
            <person name="MacCabe A."/>
            <person name="Maekelae M.R."/>
            <person name="Malavazi I."/>
            <person name="Melin P."/>
            <person name="Meyer V."/>
            <person name="Mielnichuk N."/>
            <person name="Miskei M."/>
            <person name="Molnar A.P."/>
            <person name="Mule G."/>
            <person name="Ngan C.Y."/>
            <person name="Orejas M."/>
            <person name="Orosz E."/>
            <person name="Ouedraogo J.P."/>
            <person name="Overkamp K.M."/>
            <person name="Park H.-S."/>
            <person name="Perrone G."/>
            <person name="Piumi F."/>
            <person name="Punt P.J."/>
            <person name="Ram A.F."/>
            <person name="Ramon A."/>
            <person name="Rauscher S."/>
            <person name="Record E."/>
            <person name="Riano-Pachon D.M."/>
            <person name="Robert V."/>
            <person name="Roehrig J."/>
            <person name="Ruller R."/>
            <person name="Salamov A."/>
            <person name="Salih N.S."/>
            <person name="Samson R.A."/>
            <person name="Sandor E."/>
            <person name="Sanguinetti M."/>
            <person name="Schuetze T."/>
            <person name="Sepcic K."/>
            <person name="Shelest E."/>
            <person name="Sherlock G."/>
            <person name="Sophianopoulou V."/>
            <person name="Squina F.M."/>
            <person name="Sun H."/>
            <person name="Susca A."/>
            <person name="Todd R.B."/>
            <person name="Tsang A."/>
            <person name="Unkles S.E."/>
            <person name="van de Wiele N."/>
            <person name="van Rossen-Uffink D."/>
            <person name="Oliveira J.V."/>
            <person name="Vesth T.C."/>
            <person name="Visser J."/>
            <person name="Yu J.-H."/>
            <person name="Zhou M."/>
            <person name="Andersen M.R."/>
            <person name="Archer D.B."/>
            <person name="Baker S.E."/>
            <person name="Benoit I."/>
            <person name="Brakhage A.A."/>
            <person name="Braus G.H."/>
            <person name="Fischer R."/>
            <person name="Frisvad J.C."/>
            <person name="Goldman G.H."/>
            <person name="Houbraken J."/>
            <person name="Oakley B."/>
            <person name="Pocsi I."/>
            <person name="Scazzocchio C."/>
            <person name="Seiboth B."/>
            <person name="vanKuyk P.A."/>
            <person name="Wortman J."/>
            <person name="Dyer P.S."/>
            <person name="Grigoriev I.V."/>
        </authorList>
    </citation>
    <scope>NUCLEOTIDE SEQUENCE [LARGE SCALE GENOMIC DNA]</scope>
    <source>
        <strain evidence="12">CBS 593.65</strain>
    </source>
</reference>
<keyword evidence="3" id="KW-0677">Repeat</keyword>
<evidence type="ECO:0000313" key="11">
    <source>
        <dbReference type="EMBL" id="OJJ54155.1"/>
    </source>
</evidence>
<feature type="chain" id="PRO_5012747393" description="Laccase" evidence="7">
    <location>
        <begin position="25"/>
        <end position="577"/>
    </location>
</feature>
<evidence type="ECO:0000256" key="6">
    <source>
        <dbReference type="ARBA" id="ARBA00023180"/>
    </source>
</evidence>
<dbReference type="Pfam" id="PF07731">
    <property type="entry name" value="Cu-oxidase_2"/>
    <property type="match status" value="1"/>
</dbReference>
<dbReference type="FunFam" id="2.60.40.420:FF:000038">
    <property type="entry name" value="Extracellular dihydrogeodin oxidase/laccase"/>
    <property type="match status" value="1"/>
</dbReference>
<evidence type="ECO:0000259" key="9">
    <source>
        <dbReference type="Pfam" id="PF07731"/>
    </source>
</evidence>